<gene>
    <name evidence="2" type="ORF">BJG266_LOCUS49206</name>
    <name evidence="3" type="ORF">QVE165_LOCUS66285</name>
</gene>
<protein>
    <submittedName>
        <fullName evidence="3">Uncharacterized protein</fullName>
    </submittedName>
</protein>
<dbReference type="EMBL" id="CAJNOM010007643">
    <property type="protein sequence ID" value="CAF1676440.1"/>
    <property type="molecule type" value="Genomic_DNA"/>
</dbReference>
<evidence type="ECO:0000313" key="4">
    <source>
        <dbReference type="Proteomes" id="UP000663832"/>
    </source>
</evidence>
<dbReference type="Proteomes" id="UP000663877">
    <property type="component" value="Unassembled WGS sequence"/>
</dbReference>
<dbReference type="OrthoDB" id="66620at2759"/>
<feature type="transmembrane region" description="Helical" evidence="1">
    <location>
        <begin position="42"/>
        <end position="62"/>
    </location>
</feature>
<evidence type="ECO:0000256" key="1">
    <source>
        <dbReference type="SAM" id="Phobius"/>
    </source>
</evidence>
<accession>A0A816GNT8</accession>
<dbReference type="Proteomes" id="UP000663832">
    <property type="component" value="Unassembled WGS sequence"/>
</dbReference>
<dbReference type="AlphaFoldDB" id="A0A816GNT8"/>
<feature type="non-terminal residue" evidence="3">
    <location>
        <position position="1"/>
    </location>
</feature>
<reference evidence="3" key="1">
    <citation type="submission" date="2021-02" db="EMBL/GenBank/DDBJ databases">
        <authorList>
            <person name="Nowell W R."/>
        </authorList>
    </citation>
    <scope>NUCLEOTIDE SEQUENCE</scope>
</reference>
<proteinExistence type="predicted"/>
<dbReference type="EMBL" id="CAJNOI010007210">
    <property type="protein sequence ID" value="CAF1586472.1"/>
    <property type="molecule type" value="Genomic_DNA"/>
</dbReference>
<sequence length="69" mass="7852">AQEPCEIVTSSIMSTSPAICYRNGTAILSEYGVQQHNLNFNLLMLVTLILGYHIISFIILFIRIRRILK</sequence>
<keyword evidence="4" id="KW-1185">Reference proteome</keyword>
<keyword evidence="1" id="KW-1133">Transmembrane helix</keyword>
<evidence type="ECO:0000313" key="2">
    <source>
        <dbReference type="EMBL" id="CAF1586472.1"/>
    </source>
</evidence>
<keyword evidence="1" id="KW-0472">Membrane</keyword>
<organism evidence="3 4">
    <name type="scientific">Adineta steineri</name>
    <dbReference type="NCBI Taxonomy" id="433720"/>
    <lineage>
        <taxon>Eukaryota</taxon>
        <taxon>Metazoa</taxon>
        <taxon>Spiralia</taxon>
        <taxon>Gnathifera</taxon>
        <taxon>Rotifera</taxon>
        <taxon>Eurotatoria</taxon>
        <taxon>Bdelloidea</taxon>
        <taxon>Adinetida</taxon>
        <taxon>Adinetidae</taxon>
        <taxon>Adineta</taxon>
    </lineage>
</organism>
<comment type="caution">
    <text evidence="3">The sequence shown here is derived from an EMBL/GenBank/DDBJ whole genome shotgun (WGS) entry which is preliminary data.</text>
</comment>
<keyword evidence="1" id="KW-0812">Transmembrane</keyword>
<name>A0A816GNT8_9BILA</name>
<evidence type="ECO:0000313" key="3">
    <source>
        <dbReference type="EMBL" id="CAF1676440.1"/>
    </source>
</evidence>